<feature type="transmembrane region" description="Helical" evidence="5">
    <location>
        <begin position="28"/>
        <end position="53"/>
    </location>
</feature>
<dbReference type="SUPFAM" id="SSF81321">
    <property type="entry name" value="Family A G protein-coupled receptor-like"/>
    <property type="match status" value="1"/>
</dbReference>
<evidence type="ECO:0000256" key="2">
    <source>
        <dbReference type="ARBA" id="ARBA00022692"/>
    </source>
</evidence>
<keyword evidence="3 5" id="KW-1133">Transmembrane helix</keyword>
<dbReference type="KEGG" id="osn:115210533"/>
<dbReference type="CDD" id="cd14978">
    <property type="entry name" value="7tmA_FMRFamide_R-like"/>
    <property type="match status" value="1"/>
</dbReference>
<dbReference type="PANTHER" id="PTHR46641:SF2">
    <property type="entry name" value="FMRFAMIDE RECEPTOR"/>
    <property type="match status" value="1"/>
</dbReference>
<dbReference type="InterPro" id="IPR052954">
    <property type="entry name" value="GPCR-Ligand_Int"/>
</dbReference>
<feature type="transmembrane region" description="Helical" evidence="5">
    <location>
        <begin position="254"/>
        <end position="273"/>
    </location>
</feature>
<gene>
    <name evidence="8" type="primary">LOC115210533</name>
</gene>
<evidence type="ECO:0000313" key="8">
    <source>
        <dbReference type="RefSeq" id="XP_029634995.1"/>
    </source>
</evidence>
<evidence type="ECO:0000313" key="7">
    <source>
        <dbReference type="Proteomes" id="UP000515154"/>
    </source>
</evidence>
<feature type="transmembrane region" description="Helical" evidence="5">
    <location>
        <begin position="154"/>
        <end position="171"/>
    </location>
</feature>
<dbReference type="AlphaFoldDB" id="A0A6P7S9Y3"/>
<feature type="domain" description="G-protein coupled receptors family 1 profile" evidence="6">
    <location>
        <begin position="45"/>
        <end position="314"/>
    </location>
</feature>
<dbReference type="PROSITE" id="PS50262">
    <property type="entry name" value="G_PROTEIN_RECEP_F1_2"/>
    <property type="match status" value="1"/>
</dbReference>
<dbReference type="Proteomes" id="UP000515154">
    <property type="component" value="Linkage group LG4"/>
</dbReference>
<dbReference type="GO" id="GO:0004930">
    <property type="term" value="F:G protein-coupled receptor activity"/>
    <property type="evidence" value="ECO:0007669"/>
    <property type="project" value="InterPro"/>
</dbReference>
<evidence type="ECO:0000256" key="4">
    <source>
        <dbReference type="ARBA" id="ARBA00023136"/>
    </source>
</evidence>
<feature type="transmembrane region" description="Helical" evidence="5">
    <location>
        <begin position="109"/>
        <end position="134"/>
    </location>
</feature>
<reference evidence="8" key="1">
    <citation type="submission" date="2025-08" db="UniProtKB">
        <authorList>
            <consortium name="RefSeq"/>
        </authorList>
    </citation>
    <scope>IDENTIFICATION</scope>
</reference>
<evidence type="ECO:0000259" key="6">
    <source>
        <dbReference type="PROSITE" id="PS50262"/>
    </source>
</evidence>
<evidence type="ECO:0000256" key="3">
    <source>
        <dbReference type="ARBA" id="ARBA00022989"/>
    </source>
</evidence>
<dbReference type="Gene3D" id="1.20.1070.10">
    <property type="entry name" value="Rhodopsin 7-helix transmembrane proteins"/>
    <property type="match status" value="1"/>
</dbReference>
<evidence type="ECO:0000256" key="1">
    <source>
        <dbReference type="ARBA" id="ARBA00004370"/>
    </source>
</evidence>
<dbReference type="GO" id="GO:0016020">
    <property type="term" value="C:membrane"/>
    <property type="evidence" value="ECO:0007669"/>
    <property type="project" value="UniProtKB-SubCell"/>
</dbReference>
<keyword evidence="7" id="KW-1185">Reference proteome</keyword>
<evidence type="ECO:0000256" key="5">
    <source>
        <dbReference type="SAM" id="Phobius"/>
    </source>
</evidence>
<feature type="transmembrane region" description="Helical" evidence="5">
    <location>
        <begin position="293"/>
        <end position="317"/>
    </location>
</feature>
<dbReference type="RefSeq" id="XP_029634995.1">
    <property type="nucleotide sequence ID" value="XM_029779135.2"/>
</dbReference>
<proteinExistence type="predicted"/>
<dbReference type="InterPro" id="IPR017452">
    <property type="entry name" value="GPCR_Rhodpsn_7TM"/>
</dbReference>
<feature type="transmembrane region" description="Helical" evidence="5">
    <location>
        <begin position="65"/>
        <end position="89"/>
    </location>
</feature>
<organism evidence="7 8">
    <name type="scientific">Octopus sinensis</name>
    <name type="common">East Asian common octopus</name>
    <dbReference type="NCBI Taxonomy" id="2607531"/>
    <lineage>
        <taxon>Eukaryota</taxon>
        <taxon>Metazoa</taxon>
        <taxon>Spiralia</taxon>
        <taxon>Lophotrochozoa</taxon>
        <taxon>Mollusca</taxon>
        <taxon>Cephalopoda</taxon>
        <taxon>Coleoidea</taxon>
        <taxon>Octopodiformes</taxon>
        <taxon>Octopoda</taxon>
        <taxon>Incirrata</taxon>
        <taxon>Octopodidae</taxon>
        <taxon>Octopus</taxon>
    </lineage>
</organism>
<comment type="subcellular location">
    <subcellularLocation>
        <location evidence="1">Membrane</location>
    </subcellularLocation>
</comment>
<keyword evidence="4 5" id="KW-0472">Membrane</keyword>
<keyword evidence="2 5" id="KW-0812">Transmembrane</keyword>
<protein>
    <submittedName>
        <fullName evidence="8">FMRFamide receptor-like</fullName>
    </submittedName>
</protein>
<sequence>MNISQENENTSFEEHCLDLNKDLGPFQFYTWGIGSNIIAITGILLNIFAIAVLTQPRMRSSTAIYLISLAVYDNVVLLSMIINFAIPTINTNEAFNDTYSFMYSYLQPIAYPIALIAQTGTIYTTVGFTVERYVAVCRPLQAANICTMNRSKKAVLCILLGSIMYNIPRMFEFETKTEWNSQYNHTRPTYSTTELGKNKIYKEVYFIYLNLLVMFLMPFTLLTYLNTCLINAIRTSRKSRMQMSSSAVKENNMTIMLISVVVVFLVCQLPSIADNILWTVLKNNQQNCSAAYIKFTTISNLMVVFNSACNFVLYCLFGKKFRRVFSKLFCSRFRRSTVRYQFRPESTTLVSHIRDNTTKLYHIQGHHEMESTSV</sequence>
<dbReference type="InterPro" id="IPR000276">
    <property type="entry name" value="GPCR_Rhodpsn"/>
</dbReference>
<name>A0A6P7S9Y3_9MOLL</name>
<dbReference type="PRINTS" id="PR00237">
    <property type="entry name" value="GPCRRHODOPSN"/>
</dbReference>
<dbReference type="PANTHER" id="PTHR46641">
    <property type="entry name" value="FMRFAMIDE RECEPTOR-RELATED"/>
    <property type="match status" value="1"/>
</dbReference>
<accession>A0A6P7S9Y3</accession>
<feature type="transmembrane region" description="Helical" evidence="5">
    <location>
        <begin position="205"/>
        <end position="233"/>
    </location>
</feature>
<dbReference type="Pfam" id="PF00001">
    <property type="entry name" value="7tm_1"/>
    <property type="match status" value="1"/>
</dbReference>